<evidence type="ECO:0000313" key="2">
    <source>
        <dbReference type="EMBL" id="KAL3857879.1"/>
    </source>
</evidence>
<dbReference type="Pfam" id="PF13087">
    <property type="entry name" value="AAA_12"/>
    <property type="match status" value="1"/>
</dbReference>
<proteinExistence type="predicted"/>
<dbReference type="PANTHER" id="PTHR10887">
    <property type="entry name" value="DNA2/NAM7 HELICASE FAMILY"/>
    <property type="match status" value="1"/>
</dbReference>
<dbReference type="Proteomes" id="UP001634394">
    <property type="component" value="Unassembled WGS sequence"/>
</dbReference>
<gene>
    <name evidence="2" type="ORF">ACJMK2_012508</name>
</gene>
<evidence type="ECO:0000313" key="3">
    <source>
        <dbReference type="Proteomes" id="UP001634394"/>
    </source>
</evidence>
<organism evidence="2 3">
    <name type="scientific">Sinanodonta woodiana</name>
    <name type="common">Chinese pond mussel</name>
    <name type="synonym">Anodonta woodiana</name>
    <dbReference type="NCBI Taxonomy" id="1069815"/>
    <lineage>
        <taxon>Eukaryota</taxon>
        <taxon>Metazoa</taxon>
        <taxon>Spiralia</taxon>
        <taxon>Lophotrochozoa</taxon>
        <taxon>Mollusca</taxon>
        <taxon>Bivalvia</taxon>
        <taxon>Autobranchia</taxon>
        <taxon>Heteroconchia</taxon>
        <taxon>Palaeoheterodonta</taxon>
        <taxon>Unionida</taxon>
        <taxon>Unionoidea</taxon>
        <taxon>Unionidae</taxon>
        <taxon>Unioninae</taxon>
        <taxon>Sinanodonta</taxon>
    </lineage>
</organism>
<dbReference type="PANTHER" id="PTHR10887:SF341">
    <property type="entry name" value="NFX1-TYPE ZINC FINGER-CONTAINING PROTEIN 1"/>
    <property type="match status" value="1"/>
</dbReference>
<sequence length="133" mass="16029">MIGDHQQLRPSYTDYNLVRMHHIDVSLFERLIRNGMCYQQLENQHPHEEEEDDFDESLSQSNTYEADFISKLYRHLRLQGYFQHEITVLSFYKDQVQLLRKKIREIEQTDEFLMNISPEWCTDGTLFPGDIRA</sequence>
<dbReference type="Gene3D" id="3.40.50.300">
    <property type="entry name" value="P-loop containing nucleotide triphosphate hydrolases"/>
    <property type="match status" value="1"/>
</dbReference>
<reference evidence="2 3" key="1">
    <citation type="submission" date="2024-11" db="EMBL/GenBank/DDBJ databases">
        <title>Chromosome-level genome assembly of the freshwater bivalve Anodonta woodiana.</title>
        <authorList>
            <person name="Chen X."/>
        </authorList>
    </citation>
    <scope>NUCLEOTIDE SEQUENCE [LARGE SCALE GENOMIC DNA]</scope>
    <source>
        <strain evidence="2">MN2024</strain>
        <tissue evidence="2">Gills</tissue>
    </source>
</reference>
<dbReference type="InterPro" id="IPR027417">
    <property type="entry name" value="P-loop_NTPase"/>
</dbReference>
<dbReference type="SUPFAM" id="SSF52540">
    <property type="entry name" value="P-loop containing nucleoside triphosphate hydrolases"/>
    <property type="match status" value="1"/>
</dbReference>
<comment type="caution">
    <text evidence="2">The sequence shown here is derived from an EMBL/GenBank/DDBJ whole genome shotgun (WGS) entry which is preliminary data.</text>
</comment>
<dbReference type="AlphaFoldDB" id="A0ABD3V8E5"/>
<protein>
    <recommendedName>
        <fullName evidence="1">DNA2/NAM7 helicase-like C-terminal domain-containing protein</fullName>
    </recommendedName>
</protein>
<accession>A0ABD3V8E5</accession>
<name>A0ABD3V8E5_SINWO</name>
<keyword evidence="3" id="KW-1185">Reference proteome</keyword>
<feature type="domain" description="DNA2/NAM7 helicase-like C-terminal" evidence="1">
    <location>
        <begin position="49"/>
        <end position="110"/>
    </location>
</feature>
<dbReference type="EMBL" id="JBJQND010000013">
    <property type="protein sequence ID" value="KAL3857879.1"/>
    <property type="molecule type" value="Genomic_DNA"/>
</dbReference>
<dbReference type="InterPro" id="IPR045055">
    <property type="entry name" value="DNA2/NAM7-like"/>
</dbReference>
<evidence type="ECO:0000259" key="1">
    <source>
        <dbReference type="Pfam" id="PF13087"/>
    </source>
</evidence>
<dbReference type="InterPro" id="IPR041679">
    <property type="entry name" value="DNA2/NAM7-like_C"/>
</dbReference>